<evidence type="ECO:0000313" key="1">
    <source>
        <dbReference type="EMBL" id="SUS08537.1"/>
    </source>
</evidence>
<dbReference type="EMBL" id="UIDG01000627">
    <property type="protein sequence ID" value="SUS08537.1"/>
    <property type="molecule type" value="Genomic_DNA"/>
</dbReference>
<organism evidence="1">
    <name type="scientific">metagenome</name>
    <dbReference type="NCBI Taxonomy" id="256318"/>
    <lineage>
        <taxon>unclassified sequences</taxon>
        <taxon>metagenomes</taxon>
    </lineage>
</organism>
<accession>A0A380TKJ2</accession>
<dbReference type="AlphaFoldDB" id="A0A380TKJ2"/>
<protein>
    <submittedName>
        <fullName evidence="1">Uncharacterized protein</fullName>
    </submittedName>
</protein>
<proteinExistence type="predicted"/>
<reference evidence="1" key="1">
    <citation type="submission" date="2018-07" db="EMBL/GenBank/DDBJ databases">
        <authorList>
            <person name="Quirk P.G."/>
            <person name="Krulwich T.A."/>
        </authorList>
    </citation>
    <scope>NUCLEOTIDE SEQUENCE</scope>
</reference>
<name>A0A380TKJ2_9ZZZZ</name>
<sequence length="75" mass="8117">MVDLKVSMIMSLIVDRFACDGGIAQNLATQIFNAKPQMSNAQITNLLARQFNVTGAGVLFLSDETSKDIENVLNA</sequence>
<gene>
    <name evidence="1" type="ORF">DF3PB_730002</name>
</gene>